<dbReference type="EMBL" id="CM001887">
    <property type="protein sequence ID" value="EOY33949.1"/>
    <property type="molecule type" value="Genomic_DNA"/>
</dbReference>
<dbReference type="InParanoid" id="A0A061H006"/>
<evidence type="ECO:0000256" key="1">
    <source>
        <dbReference type="ARBA" id="ARBA00004123"/>
    </source>
</evidence>
<evidence type="ECO:0000256" key="3">
    <source>
        <dbReference type="ARBA" id="ARBA00022771"/>
    </source>
</evidence>
<protein>
    <submittedName>
        <fullName evidence="11">Transcriptional regulator SUPERMAN, putative</fullName>
    </submittedName>
</protein>
<evidence type="ECO:0000259" key="10">
    <source>
        <dbReference type="PROSITE" id="PS50157"/>
    </source>
</evidence>
<evidence type="ECO:0000256" key="2">
    <source>
        <dbReference type="ARBA" id="ARBA00022723"/>
    </source>
</evidence>
<keyword evidence="2" id="KW-0479">Metal-binding</keyword>
<evidence type="ECO:0000256" key="9">
    <source>
        <dbReference type="SAM" id="MobiDB-lite"/>
    </source>
</evidence>
<keyword evidence="6" id="KW-0804">Transcription</keyword>
<evidence type="ECO:0000313" key="11">
    <source>
        <dbReference type="EMBL" id="EOY33949.1"/>
    </source>
</evidence>
<dbReference type="PANTHER" id="PTHR45801">
    <property type="entry name" value="OS07G0101800 PROTEIN"/>
    <property type="match status" value="1"/>
</dbReference>
<dbReference type="InterPro" id="IPR036236">
    <property type="entry name" value="Znf_C2H2_sf"/>
</dbReference>
<keyword evidence="4" id="KW-0862">Zinc</keyword>
<dbReference type="PROSITE" id="PS50157">
    <property type="entry name" value="ZINC_FINGER_C2H2_2"/>
    <property type="match status" value="1"/>
</dbReference>
<feature type="compositionally biased region" description="Basic and acidic residues" evidence="9">
    <location>
        <begin position="121"/>
        <end position="131"/>
    </location>
</feature>
<dbReference type="AlphaFoldDB" id="A0A061H006"/>
<proteinExistence type="predicted"/>
<feature type="region of interest" description="Disordered" evidence="9">
    <location>
        <begin position="1"/>
        <end position="24"/>
    </location>
</feature>
<evidence type="ECO:0000313" key="12">
    <source>
        <dbReference type="Proteomes" id="UP000026915"/>
    </source>
</evidence>
<dbReference type="PANTHER" id="PTHR45801:SF67">
    <property type="entry name" value="C2H2-TYPE DOMAIN-CONTAINING PROTEIN"/>
    <property type="match status" value="1"/>
</dbReference>
<evidence type="ECO:0000256" key="8">
    <source>
        <dbReference type="PROSITE-ProRule" id="PRU00042"/>
    </source>
</evidence>
<dbReference type="STRING" id="3641.A0A061H006"/>
<evidence type="ECO:0000256" key="6">
    <source>
        <dbReference type="ARBA" id="ARBA00023163"/>
    </source>
</evidence>
<comment type="subcellular location">
    <subcellularLocation>
        <location evidence="1">Nucleus</location>
    </subcellularLocation>
</comment>
<feature type="compositionally biased region" description="Polar residues" evidence="9">
    <location>
        <begin position="188"/>
        <end position="197"/>
    </location>
</feature>
<dbReference type="SMART" id="SM00355">
    <property type="entry name" value="ZnF_C2H2"/>
    <property type="match status" value="1"/>
</dbReference>
<accession>A0A061H006</accession>
<dbReference type="eggNOG" id="ENOG502S768">
    <property type="taxonomic scope" value="Eukaryota"/>
</dbReference>
<dbReference type="GO" id="GO:0005634">
    <property type="term" value="C:nucleus"/>
    <property type="evidence" value="ECO:0007669"/>
    <property type="project" value="UniProtKB-SubCell"/>
</dbReference>
<keyword evidence="3 8" id="KW-0863">Zinc-finger</keyword>
<organism evidence="11 12">
    <name type="scientific">Theobroma cacao</name>
    <name type="common">Cacao</name>
    <name type="synonym">Cocoa</name>
    <dbReference type="NCBI Taxonomy" id="3641"/>
    <lineage>
        <taxon>Eukaryota</taxon>
        <taxon>Viridiplantae</taxon>
        <taxon>Streptophyta</taxon>
        <taxon>Embryophyta</taxon>
        <taxon>Tracheophyta</taxon>
        <taxon>Spermatophyta</taxon>
        <taxon>Magnoliopsida</taxon>
        <taxon>eudicotyledons</taxon>
        <taxon>Gunneridae</taxon>
        <taxon>Pentapetalae</taxon>
        <taxon>rosids</taxon>
        <taxon>malvids</taxon>
        <taxon>Malvales</taxon>
        <taxon>Malvaceae</taxon>
        <taxon>Byttnerioideae</taxon>
        <taxon>Theobroma</taxon>
    </lineage>
</organism>
<dbReference type="Proteomes" id="UP000026915">
    <property type="component" value="Chromosome 9"/>
</dbReference>
<dbReference type="GO" id="GO:0008270">
    <property type="term" value="F:zinc ion binding"/>
    <property type="evidence" value="ECO:0007669"/>
    <property type="project" value="UniProtKB-KW"/>
</dbReference>
<sequence>METDQSAPENPDQGSSDEQRTSPARSYECTFCKRGFSNAQALGGHMNIHRRDKAKLKQASSPGETTQQSLDIVPKIIPSSYSPNHPSCTTVLLPIADAKSSQEIRSSPGKWPWVIPEEDDANKRDKTHVGEIRQLPLFDEKPSTTDQNYPSSQAQGGIGKGMSSSQGSSGLDQLDLELRLGPEPPDSSPTMTTKKFF</sequence>
<keyword evidence="5" id="KW-0805">Transcription regulation</keyword>
<evidence type="ECO:0000256" key="5">
    <source>
        <dbReference type="ARBA" id="ARBA00023015"/>
    </source>
</evidence>
<dbReference type="Gene3D" id="3.30.160.60">
    <property type="entry name" value="Classic Zinc Finger"/>
    <property type="match status" value="1"/>
</dbReference>
<feature type="domain" description="C2H2-type" evidence="10">
    <location>
        <begin position="27"/>
        <end position="54"/>
    </location>
</feature>
<evidence type="ECO:0000256" key="7">
    <source>
        <dbReference type="ARBA" id="ARBA00023242"/>
    </source>
</evidence>
<evidence type="ECO:0000256" key="4">
    <source>
        <dbReference type="ARBA" id="ARBA00022833"/>
    </source>
</evidence>
<dbReference type="InterPro" id="IPR013087">
    <property type="entry name" value="Znf_C2H2_type"/>
</dbReference>
<gene>
    <name evidence="11" type="ORF">TCM_041776</name>
</gene>
<dbReference type="OMA" id="TSRSYEC"/>
<reference evidence="11 12" key="1">
    <citation type="journal article" date="2013" name="Genome Biol.">
        <title>The genome sequence of the most widely cultivated cacao type and its use to identify candidate genes regulating pod color.</title>
        <authorList>
            <person name="Motamayor J.C."/>
            <person name="Mockaitis K."/>
            <person name="Schmutz J."/>
            <person name="Haiminen N."/>
            <person name="Iii D.L."/>
            <person name="Cornejo O."/>
            <person name="Findley S.D."/>
            <person name="Zheng P."/>
            <person name="Utro F."/>
            <person name="Royaert S."/>
            <person name="Saski C."/>
            <person name="Jenkins J."/>
            <person name="Podicheti R."/>
            <person name="Zhao M."/>
            <person name="Scheffler B.E."/>
            <person name="Stack J.C."/>
            <person name="Feltus F.A."/>
            <person name="Mustiga G.M."/>
            <person name="Amores F."/>
            <person name="Phillips W."/>
            <person name="Marelli J.P."/>
            <person name="May G.D."/>
            <person name="Shapiro H."/>
            <person name="Ma J."/>
            <person name="Bustamante C.D."/>
            <person name="Schnell R.J."/>
            <person name="Main D."/>
            <person name="Gilbert D."/>
            <person name="Parida L."/>
            <person name="Kuhn D.N."/>
        </authorList>
    </citation>
    <scope>NUCLEOTIDE SEQUENCE [LARGE SCALE GENOMIC DNA]</scope>
    <source>
        <strain evidence="12">cv. Matina 1-6</strain>
    </source>
</reference>
<dbReference type="SUPFAM" id="SSF57667">
    <property type="entry name" value="beta-beta-alpha zinc fingers"/>
    <property type="match status" value="1"/>
</dbReference>
<dbReference type="PROSITE" id="PS00028">
    <property type="entry name" value="ZINC_FINGER_C2H2_1"/>
    <property type="match status" value="1"/>
</dbReference>
<feature type="region of interest" description="Disordered" evidence="9">
    <location>
        <begin position="102"/>
        <end position="197"/>
    </location>
</feature>
<dbReference type="Gramene" id="EOY33949">
    <property type="protein sequence ID" value="EOY33949"/>
    <property type="gene ID" value="TCM_041776"/>
</dbReference>
<dbReference type="Pfam" id="PF13912">
    <property type="entry name" value="zf-C2H2_6"/>
    <property type="match status" value="1"/>
</dbReference>
<feature type="compositionally biased region" description="Low complexity" evidence="9">
    <location>
        <begin position="161"/>
        <end position="170"/>
    </location>
</feature>
<feature type="compositionally biased region" description="Polar residues" evidence="9">
    <location>
        <begin position="144"/>
        <end position="155"/>
    </location>
</feature>
<keyword evidence="12" id="KW-1185">Reference proteome</keyword>
<keyword evidence="7" id="KW-0539">Nucleus</keyword>
<dbReference type="HOGENOM" id="CLU_068782_2_0_1"/>
<name>A0A061H006_THECC</name>
<dbReference type="InterPro" id="IPR052426">
    <property type="entry name" value="Plant_dev_regulator"/>
</dbReference>